<dbReference type="PROSITE" id="PS51186">
    <property type="entry name" value="GNAT"/>
    <property type="match status" value="1"/>
</dbReference>
<evidence type="ECO:0000259" key="3">
    <source>
        <dbReference type="PROSITE" id="PS51186"/>
    </source>
</evidence>
<evidence type="ECO:0000256" key="1">
    <source>
        <dbReference type="ARBA" id="ARBA00022679"/>
    </source>
</evidence>
<dbReference type="RefSeq" id="WP_161860484.1">
    <property type="nucleotide sequence ID" value="NZ_CP046620.1"/>
</dbReference>
<dbReference type="KEGG" id="amaq:GO499_01315"/>
<gene>
    <name evidence="4" type="ORF">GO499_01315</name>
</gene>
<keyword evidence="1 4" id="KW-0808">Transferase</keyword>
<dbReference type="GO" id="GO:0016747">
    <property type="term" value="F:acyltransferase activity, transferring groups other than amino-acyl groups"/>
    <property type="evidence" value="ECO:0007669"/>
    <property type="project" value="InterPro"/>
</dbReference>
<dbReference type="Proteomes" id="UP000464495">
    <property type="component" value="Chromosome"/>
</dbReference>
<name>A0A6P1STB1_9RHOB</name>
<protein>
    <submittedName>
        <fullName evidence="4">GNAT family N-acetyltransferase</fullName>
    </submittedName>
</protein>
<evidence type="ECO:0000313" key="4">
    <source>
        <dbReference type="EMBL" id="QHQ33914.1"/>
    </source>
</evidence>
<sequence>MPVRRPATTEDCRAIAQIWNRIIRETATTFTTAEKAAKDIPLTNTHVLADGDTVLGFTTRAPFRAGPGYLRTHEITIYLAEGARGGGLGVALLRPLEEEAREAGIHSLIAGLAGKNAPARAFFLRHGFIEVGLIPEAGWKFGDWHDLRLLQKRL</sequence>
<dbReference type="InterPro" id="IPR000182">
    <property type="entry name" value="GNAT_dom"/>
</dbReference>
<keyword evidence="2" id="KW-0012">Acyltransferase</keyword>
<dbReference type="SUPFAM" id="SSF55729">
    <property type="entry name" value="Acyl-CoA N-acyltransferases (Nat)"/>
    <property type="match status" value="1"/>
</dbReference>
<evidence type="ECO:0000256" key="2">
    <source>
        <dbReference type="ARBA" id="ARBA00023315"/>
    </source>
</evidence>
<dbReference type="PANTHER" id="PTHR43072">
    <property type="entry name" value="N-ACETYLTRANSFERASE"/>
    <property type="match status" value="1"/>
</dbReference>
<accession>A0A6P1STB1</accession>
<dbReference type="EMBL" id="CP046620">
    <property type="protein sequence ID" value="QHQ33914.1"/>
    <property type="molecule type" value="Genomic_DNA"/>
</dbReference>
<evidence type="ECO:0000313" key="5">
    <source>
        <dbReference type="Proteomes" id="UP000464495"/>
    </source>
</evidence>
<dbReference type="Gene3D" id="3.40.630.30">
    <property type="match status" value="1"/>
</dbReference>
<feature type="domain" description="N-acetyltransferase" evidence="3">
    <location>
        <begin position="2"/>
        <end position="154"/>
    </location>
</feature>
<keyword evidence="5" id="KW-1185">Reference proteome</keyword>
<dbReference type="AlphaFoldDB" id="A0A6P1STB1"/>
<dbReference type="Pfam" id="PF00583">
    <property type="entry name" value="Acetyltransf_1"/>
    <property type="match status" value="1"/>
</dbReference>
<dbReference type="InterPro" id="IPR016181">
    <property type="entry name" value="Acyl_CoA_acyltransferase"/>
</dbReference>
<dbReference type="PANTHER" id="PTHR43072:SF23">
    <property type="entry name" value="UPF0039 PROTEIN C11D3.02C"/>
    <property type="match status" value="1"/>
</dbReference>
<proteinExistence type="predicted"/>
<reference evidence="4 5" key="1">
    <citation type="submission" date="2019-12" db="EMBL/GenBank/DDBJ databases">
        <title>Complete genome sequence of Algicella marina strain 9Alg 56(T) isolated from the red alga Tichocarpus crinitus.</title>
        <authorList>
            <person name="Kim S.-G."/>
            <person name="Nedashkovskaya O.I."/>
        </authorList>
    </citation>
    <scope>NUCLEOTIDE SEQUENCE [LARGE SCALE GENOMIC DNA]</scope>
    <source>
        <strain evidence="4 5">9Alg 56</strain>
    </source>
</reference>
<organism evidence="4 5">
    <name type="scientific">Algicella marina</name>
    <dbReference type="NCBI Taxonomy" id="2683284"/>
    <lineage>
        <taxon>Bacteria</taxon>
        <taxon>Pseudomonadati</taxon>
        <taxon>Pseudomonadota</taxon>
        <taxon>Alphaproteobacteria</taxon>
        <taxon>Rhodobacterales</taxon>
        <taxon>Paracoccaceae</taxon>
        <taxon>Algicella</taxon>
    </lineage>
</organism>
<dbReference type="CDD" id="cd04301">
    <property type="entry name" value="NAT_SF"/>
    <property type="match status" value="1"/>
</dbReference>